<reference evidence="1" key="1">
    <citation type="journal article" date="2014" name="Int. J. Syst. Evol. Microbiol.">
        <title>Complete genome sequence of Corynebacterium casei LMG S-19264T (=DSM 44701T), isolated from a smear-ripened cheese.</title>
        <authorList>
            <consortium name="US DOE Joint Genome Institute (JGI-PGF)"/>
            <person name="Walter F."/>
            <person name="Albersmeier A."/>
            <person name="Kalinowski J."/>
            <person name="Ruckert C."/>
        </authorList>
    </citation>
    <scope>NUCLEOTIDE SEQUENCE</scope>
    <source>
        <strain evidence="1">JCM 13064</strain>
    </source>
</reference>
<sequence>MTGTIEVTDPARTPDGGMAALWMLSWPLQRAVSADPITIRAHYGRGFHHPHLGGGTVGEWPLNVFDSEQAAHETPTLRAIIAAELHNIVYQRDWRIVPATAGRPAGERPGAG</sequence>
<accession>A0A917VMK6</accession>
<proteinExistence type="predicted"/>
<dbReference type="EMBL" id="BMNT01000023">
    <property type="protein sequence ID" value="GGK96398.1"/>
    <property type="molecule type" value="Genomic_DNA"/>
</dbReference>
<comment type="caution">
    <text evidence="1">The sequence shown here is derived from an EMBL/GenBank/DDBJ whole genome shotgun (WGS) entry which is preliminary data.</text>
</comment>
<dbReference type="RefSeq" id="WP_189164848.1">
    <property type="nucleotide sequence ID" value="NZ_BMNT01000023.1"/>
</dbReference>
<gene>
    <name evidence="1" type="ORF">GCM10007964_43320</name>
</gene>
<organism evidence="1 2">
    <name type="scientific">Sphaerisporangium melleum</name>
    <dbReference type="NCBI Taxonomy" id="321316"/>
    <lineage>
        <taxon>Bacteria</taxon>
        <taxon>Bacillati</taxon>
        <taxon>Actinomycetota</taxon>
        <taxon>Actinomycetes</taxon>
        <taxon>Streptosporangiales</taxon>
        <taxon>Streptosporangiaceae</taxon>
        <taxon>Sphaerisporangium</taxon>
    </lineage>
</organism>
<dbReference type="Proteomes" id="UP000645217">
    <property type="component" value="Unassembled WGS sequence"/>
</dbReference>
<evidence type="ECO:0000313" key="1">
    <source>
        <dbReference type="EMBL" id="GGK96398.1"/>
    </source>
</evidence>
<name>A0A917VMK6_9ACTN</name>
<keyword evidence="2" id="KW-1185">Reference proteome</keyword>
<dbReference type="AlphaFoldDB" id="A0A917VMK6"/>
<protein>
    <submittedName>
        <fullName evidence="1">Uncharacterized protein</fullName>
    </submittedName>
</protein>
<reference evidence="1" key="2">
    <citation type="submission" date="2020-09" db="EMBL/GenBank/DDBJ databases">
        <authorList>
            <person name="Sun Q."/>
            <person name="Ohkuma M."/>
        </authorList>
    </citation>
    <scope>NUCLEOTIDE SEQUENCE</scope>
    <source>
        <strain evidence="1">JCM 13064</strain>
    </source>
</reference>
<evidence type="ECO:0000313" key="2">
    <source>
        <dbReference type="Proteomes" id="UP000645217"/>
    </source>
</evidence>